<evidence type="ECO:0000256" key="1">
    <source>
        <dbReference type="SAM" id="MobiDB-lite"/>
    </source>
</evidence>
<feature type="compositionally biased region" description="Basic and acidic residues" evidence="1">
    <location>
        <begin position="1"/>
        <end position="29"/>
    </location>
</feature>
<proteinExistence type="predicted"/>
<evidence type="ECO:0000313" key="2">
    <source>
        <dbReference type="EMBL" id="KOF66137.1"/>
    </source>
</evidence>
<feature type="compositionally biased region" description="Basic and acidic residues" evidence="1">
    <location>
        <begin position="42"/>
        <end position="60"/>
    </location>
</feature>
<feature type="non-terminal residue" evidence="2">
    <location>
        <position position="112"/>
    </location>
</feature>
<name>A0A0L8FNA4_OCTBM</name>
<feature type="region of interest" description="Disordered" evidence="1">
    <location>
        <begin position="1"/>
        <end position="60"/>
    </location>
</feature>
<sequence length="112" mass="13438">MEEIEKGREEGRKKEREEGRKKEREEERKKERKKERKRGKEGRKEGRKESREKETREERNSLKAELELWLNGRLLLFNGVIESVQDSVITGNLTFTFTKYTSGWIDSESSFK</sequence>
<feature type="compositionally biased region" description="Basic residues" evidence="1">
    <location>
        <begin position="30"/>
        <end position="41"/>
    </location>
</feature>
<dbReference type="AlphaFoldDB" id="A0A0L8FNA4"/>
<protein>
    <submittedName>
        <fullName evidence="2">Uncharacterized protein</fullName>
    </submittedName>
</protein>
<accession>A0A0L8FNA4</accession>
<gene>
    <name evidence="2" type="ORF">OCBIM_22013408mg</name>
</gene>
<dbReference type="EMBL" id="KQ428501">
    <property type="protein sequence ID" value="KOF66137.1"/>
    <property type="molecule type" value="Genomic_DNA"/>
</dbReference>
<organism evidence="2">
    <name type="scientific">Octopus bimaculoides</name>
    <name type="common">California two-spotted octopus</name>
    <dbReference type="NCBI Taxonomy" id="37653"/>
    <lineage>
        <taxon>Eukaryota</taxon>
        <taxon>Metazoa</taxon>
        <taxon>Spiralia</taxon>
        <taxon>Lophotrochozoa</taxon>
        <taxon>Mollusca</taxon>
        <taxon>Cephalopoda</taxon>
        <taxon>Coleoidea</taxon>
        <taxon>Octopodiformes</taxon>
        <taxon>Octopoda</taxon>
        <taxon>Incirrata</taxon>
        <taxon>Octopodidae</taxon>
        <taxon>Octopus</taxon>
    </lineage>
</organism>
<reference evidence="2" key="1">
    <citation type="submission" date="2015-07" db="EMBL/GenBank/DDBJ databases">
        <title>MeaNS - Measles Nucleotide Surveillance Program.</title>
        <authorList>
            <person name="Tran T."/>
            <person name="Druce J."/>
        </authorList>
    </citation>
    <scope>NUCLEOTIDE SEQUENCE</scope>
    <source>
        <strain evidence="2">UCB-OBI-ISO-001</strain>
        <tissue evidence="2">Gonad</tissue>
    </source>
</reference>